<keyword evidence="3" id="KW-1185">Reference proteome</keyword>
<dbReference type="Proteomes" id="UP000326711">
    <property type="component" value="Chromosome"/>
</dbReference>
<dbReference type="EMBL" id="CP045032">
    <property type="protein sequence ID" value="QFQ01512.1"/>
    <property type="molecule type" value="Genomic_DNA"/>
</dbReference>
<sequence length="127" mass="13984">MKQDSFENGSKDEELRAVLDIIDTEVNRQLSEQIRSAESLINRAVLLITSSLIFVSLPKLGDGEGCWYTLALVCGVLASILGVTALFFHSKGQERKFSSLEDQLAVTGDSEWPEMVRLIIAPGQGRD</sequence>
<organism evidence="2 3">
    <name type="scientific">Corynebacterium urogenitale</name>
    <dbReference type="NCBI Taxonomy" id="2487892"/>
    <lineage>
        <taxon>Bacteria</taxon>
        <taxon>Bacillati</taxon>
        <taxon>Actinomycetota</taxon>
        <taxon>Actinomycetes</taxon>
        <taxon>Mycobacteriales</taxon>
        <taxon>Corynebacteriaceae</taxon>
        <taxon>Corynebacterium</taxon>
    </lineage>
</organism>
<evidence type="ECO:0000256" key="1">
    <source>
        <dbReference type="SAM" id="Phobius"/>
    </source>
</evidence>
<evidence type="ECO:0000313" key="2">
    <source>
        <dbReference type="EMBL" id="QFQ01512.1"/>
    </source>
</evidence>
<keyword evidence="1" id="KW-0472">Membrane</keyword>
<dbReference type="KEGG" id="cuo:CUROG_00540"/>
<evidence type="ECO:0000313" key="3">
    <source>
        <dbReference type="Proteomes" id="UP000326711"/>
    </source>
</evidence>
<dbReference type="AlphaFoldDB" id="A0A5J6Z5P1"/>
<gene>
    <name evidence="2" type="ORF">CUROG_00540</name>
</gene>
<reference evidence="3" key="1">
    <citation type="submission" date="2019-10" db="EMBL/GenBank/DDBJ databases">
        <title>Complete genome sequence of Corynebacterium urogenitalis DSM 108747, isolated from the genital tract of a cow.</title>
        <authorList>
            <person name="Ruckert C."/>
            <person name="Ballas P."/>
            <person name="Wagener K."/>
            <person name="Drillich M."/>
            <person name="Kaempfer P."/>
            <person name="Busse H.-J."/>
            <person name="Ehling-Schulz M."/>
        </authorList>
    </citation>
    <scope>NUCLEOTIDE SEQUENCE [LARGE SCALE GENOMIC DNA]</scope>
    <source>
        <strain evidence="3">LMM 1652</strain>
    </source>
</reference>
<keyword evidence="1" id="KW-0812">Transmembrane</keyword>
<feature type="transmembrane region" description="Helical" evidence="1">
    <location>
        <begin position="67"/>
        <end position="88"/>
    </location>
</feature>
<name>A0A5J6Z5P1_9CORY</name>
<proteinExistence type="predicted"/>
<accession>A0A5J6Z5P1</accession>
<dbReference type="RefSeq" id="WP_236640569.1">
    <property type="nucleotide sequence ID" value="NZ_CP045032.1"/>
</dbReference>
<keyword evidence="1" id="KW-1133">Transmembrane helix</keyword>
<feature type="transmembrane region" description="Helical" evidence="1">
    <location>
        <begin position="40"/>
        <end position="61"/>
    </location>
</feature>
<protein>
    <submittedName>
        <fullName evidence="2">Uncharacterized protein</fullName>
    </submittedName>
</protein>